<reference evidence="2" key="1">
    <citation type="journal article" date="2019" name="Int. J. Syst. Evol. Microbiol.">
        <title>The Global Catalogue of Microorganisms (GCM) 10K type strain sequencing project: providing services to taxonomists for standard genome sequencing and annotation.</title>
        <authorList>
            <consortium name="The Broad Institute Genomics Platform"/>
            <consortium name="The Broad Institute Genome Sequencing Center for Infectious Disease"/>
            <person name="Wu L."/>
            <person name="Ma J."/>
        </authorList>
    </citation>
    <scope>NUCLEOTIDE SEQUENCE [LARGE SCALE GENOMIC DNA]</scope>
    <source>
        <strain evidence="2">CGMCC 1.15043</strain>
    </source>
</reference>
<organism evidence="1 2">
    <name type="scientific">Paenibacillus marchantiophytorum</name>
    <dbReference type="NCBI Taxonomy" id="1619310"/>
    <lineage>
        <taxon>Bacteria</taxon>
        <taxon>Bacillati</taxon>
        <taxon>Bacillota</taxon>
        <taxon>Bacilli</taxon>
        <taxon>Bacillales</taxon>
        <taxon>Paenibacillaceae</taxon>
        <taxon>Paenibacillus</taxon>
    </lineage>
</organism>
<protein>
    <recommendedName>
        <fullName evidence="3">Phage major capsid protein</fullName>
    </recommendedName>
</protein>
<dbReference type="Proteomes" id="UP000615455">
    <property type="component" value="Unassembled WGS sequence"/>
</dbReference>
<dbReference type="RefSeq" id="WP_189019951.1">
    <property type="nucleotide sequence ID" value="NZ_BMHE01000064.1"/>
</dbReference>
<accession>A0ABQ1FI27</accession>
<dbReference type="EMBL" id="BMHE01000064">
    <property type="protein sequence ID" value="GGA11911.1"/>
    <property type="molecule type" value="Genomic_DNA"/>
</dbReference>
<dbReference type="Pfam" id="PF17236">
    <property type="entry name" value="SU10_MCP"/>
    <property type="match status" value="1"/>
</dbReference>
<evidence type="ECO:0008006" key="3">
    <source>
        <dbReference type="Google" id="ProtNLM"/>
    </source>
</evidence>
<dbReference type="InterPro" id="IPR035198">
    <property type="entry name" value="SU10_MCP"/>
</dbReference>
<keyword evidence="2" id="KW-1185">Reference proteome</keyword>
<evidence type="ECO:0000313" key="1">
    <source>
        <dbReference type="EMBL" id="GGA11911.1"/>
    </source>
</evidence>
<comment type="caution">
    <text evidence="1">The sequence shown here is derived from an EMBL/GenBank/DDBJ whole genome shotgun (WGS) entry which is preliminary data.</text>
</comment>
<sequence>MNTTNLTTQENISLVKEIAMVAPIDTPLTTLLLANGKEKPSTAKIHVWREKTLNLTDDVSVAEGSDATNFANGVRAEMNNVMEIFMKSAKVSGTAQASGAVGDLFSGEINDRLAELKVNIEKRLIGGVKDDGSLSGIRKMDGILKFVDASNKIVGATKGVITEVEVKQLARKLWEQGAGTGKIYALVNADIKEQIDELYKDRYNYQAKTNEFGLVVQTIDTNYGRLNFVLDRHMPIDKIIAFDLNALSIAWLRQPVFELLGKTGDSTQGQVLAEATLEVLSKKAVVEYTIKA</sequence>
<proteinExistence type="predicted"/>
<gene>
    <name evidence="1" type="ORF">GCM10008018_66230</name>
</gene>
<evidence type="ECO:0000313" key="2">
    <source>
        <dbReference type="Proteomes" id="UP000615455"/>
    </source>
</evidence>
<name>A0ABQ1FI27_9BACL</name>